<dbReference type="RefSeq" id="WP_345934987.1">
    <property type="nucleotide sequence ID" value="NZ_JBBKTV010000009.1"/>
</dbReference>
<keyword evidence="1" id="KW-0732">Signal</keyword>
<dbReference type="Pfam" id="PF09084">
    <property type="entry name" value="NMT1"/>
    <property type="match status" value="1"/>
</dbReference>
<dbReference type="InterPro" id="IPR006311">
    <property type="entry name" value="TAT_signal"/>
</dbReference>
<dbReference type="SUPFAM" id="SSF53850">
    <property type="entry name" value="Periplasmic binding protein-like II"/>
    <property type="match status" value="1"/>
</dbReference>
<evidence type="ECO:0000256" key="1">
    <source>
        <dbReference type="SAM" id="SignalP"/>
    </source>
</evidence>
<dbReference type="EMBL" id="JBBKTW010000004">
    <property type="protein sequence ID" value="MEN2988763.1"/>
    <property type="molecule type" value="Genomic_DNA"/>
</dbReference>
<feature type="signal peptide" evidence="1">
    <location>
        <begin position="1"/>
        <end position="34"/>
    </location>
</feature>
<dbReference type="Gene3D" id="3.40.190.10">
    <property type="entry name" value="Periplasmic binding protein-like II"/>
    <property type="match status" value="2"/>
</dbReference>
<dbReference type="PANTHER" id="PTHR31528:SF3">
    <property type="entry name" value="THIAMINE BIOSYNTHESIS PROTEIN HI_0357-RELATED"/>
    <property type="match status" value="1"/>
</dbReference>
<evidence type="ECO:0000313" key="4">
    <source>
        <dbReference type="Proteomes" id="UP001413721"/>
    </source>
</evidence>
<dbReference type="Proteomes" id="UP001413721">
    <property type="component" value="Unassembled WGS sequence"/>
</dbReference>
<gene>
    <name evidence="3" type="ORF">WG926_10655</name>
</gene>
<evidence type="ECO:0000313" key="3">
    <source>
        <dbReference type="EMBL" id="MEN2988763.1"/>
    </source>
</evidence>
<reference evidence="3 4" key="1">
    <citation type="submission" date="2024-03" db="EMBL/GenBank/DDBJ databases">
        <title>High-quality draft genome sequencing of Tistrella sp. BH-R2-4.</title>
        <authorList>
            <person name="Dong C."/>
        </authorList>
    </citation>
    <scope>NUCLEOTIDE SEQUENCE [LARGE SCALE GENOMIC DNA]</scope>
    <source>
        <strain evidence="3 4">BH-R2-4</strain>
    </source>
</reference>
<protein>
    <submittedName>
        <fullName evidence="3">ABC transporter substrate-binding protein</fullName>
    </submittedName>
</protein>
<sequence>MTRSLMRRGLSPRRLAAAALIAATTAFNPTGASAADKLVLLLDWFVNPDHAPLLVAQEQGYFTEEGLDVEMIAPADPSDPPKMVAAKRADLAVTYQPQLIAMVHEGLPLKRVSTLVATPLNSLIVLKDGPIKSLADLKGRRIGYSIGGFEDVLLGRMLASAGLTTDDVTMINVNFALSPSVMSGQVDAVIGAYRNVELVQMDLEGRPGRAFLVEEHGIPPYDELVIAAHADNAADPRFAAFNRALEKGVQFLVNHPEASWELYIKGRPEVADEGNRRSFFQTISRFAHSPAALDHGRWRRFAAFMADAGLIDAPKPVEDYAQDWR</sequence>
<proteinExistence type="predicted"/>
<feature type="domain" description="SsuA/THI5-like" evidence="2">
    <location>
        <begin position="47"/>
        <end position="258"/>
    </location>
</feature>
<feature type="chain" id="PRO_5046395625" evidence="1">
    <location>
        <begin position="35"/>
        <end position="325"/>
    </location>
</feature>
<accession>A0ABU9YJ04</accession>
<organism evidence="3 4">
    <name type="scientific">Tistrella arctica</name>
    <dbReference type="NCBI Taxonomy" id="3133430"/>
    <lineage>
        <taxon>Bacteria</taxon>
        <taxon>Pseudomonadati</taxon>
        <taxon>Pseudomonadota</taxon>
        <taxon>Alphaproteobacteria</taxon>
        <taxon>Geminicoccales</taxon>
        <taxon>Geminicoccaceae</taxon>
        <taxon>Tistrella</taxon>
    </lineage>
</organism>
<dbReference type="InterPro" id="IPR027939">
    <property type="entry name" value="NMT1/THI5"/>
</dbReference>
<dbReference type="InterPro" id="IPR015168">
    <property type="entry name" value="SsuA/THI5"/>
</dbReference>
<dbReference type="CDD" id="cd13651">
    <property type="entry name" value="PBP2_ThiY"/>
    <property type="match status" value="1"/>
</dbReference>
<evidence type="ECO:0000259" key="2">
    <source>
        <dbReference type="Pfam" id="PF09084"/>
    </source>
</evidence>
<comment type="caution">
    <text evidence="3">The sequence shown here is derived from an EMBL/GenBank/DDBJ whole genome shotgun (WGS) entry which is preliminary data.</text>
</comment>
<keyword evidence="4" id="KW-1185">Reference proteome</keyword>
<dbReference type="PROSITE" id="PS51318">
    <property type="entry name" value="TAT"/>
    <property type="match status" value="1"/>
</dbReference>
<name>A0ABU9YJ04_9PROT</name>
<dbReference type="PANTHER" id="PTHR31528">
    <property type="entry name" value="4-AMINO-5-HYDROXYMETHYL-2-METHYLPYRIMIDINE PHOSPHATE SYNTHASE THI11-RELATED"/>
    <property type="match status" value="1"/>
</dbReference>